<dbReference type="AlphaFoldDB" id="A0A7J8T3G2"/>
<feature type="repeat" description="PPR" evidence="3">
    <location>
        <begin position="448"/>
        <end position="483"/>
    </location>
</feature>
<evidence type="ECO:0000259" key="4">
    <source>
        <dbReference type="Pfam" id="PF14432"/>
    </source>
</evidence>
<dbReference type="Pfam" id="PF13041">
    <property type="entry name" value="PPR_2"/>
    <property type="match status" value="3"/>
</dbReference>
<dbReference type="Pfam" id="PF20430">
    <property type="entry name" value="Eplus_motif"/>
    <property type="match status" value="1"/>
</dbReference>
<comment type="similarity">
    <text evidence="1">Belongs to the PPR family. PCMP-H subfamily.</text>
</comment>
<protein>
    <recommendedName>
        <fullName evidence="4">DYW domain-containing protein</fullName>
    </recommendedName>
</protein>
<dbReference type="InterPro" id="IPR032867">
    <property type="entry name" value="DYW_dom"/>
</dbReference>
<dbReference type="Proteomes" id="UP000593561">
    <property type="component" value="Unassembled WGS sequence"/>
</dbReference>
<dbReference type="FunFam" id="1.25.40.10:FF:000073">
    <property type="entry name" value="Pentatricopeptide repeat-containing protein chloroplastic"/>
    <property type="match status" value="1"/>
</dbReference>
<proteinExistence type="inferred from homology"/>
<accession>A0A7J8T3G2</accession>
<keyword evidence="2" id="KW-0677">Repeat</keyword>
<feature type="domain" description="DYW" evidence="4">
    <location>
        <begin position="628"/>
        <end position="683"/>
    </location>
</feature>
<dbReference type="FunFam" id="1.25.40.10:FF:000366">
    <property type="entry name" value="Pentatricopeptide (PPR) repeat-containing protein"/>
    <property type="match status" value="1"/>
</dbReference>
<gene>
    <name evidence="5" type="ORF">Godav_001549</name>
</gene>
<dbReference type="Gene3D" id="1.25.40.10">
    <property type="entry name" value="Tetratricopeptide repeat domain"/>
    <property type="match status" value="4"/>
</dbReference>
<feature type="repeat" description="PPR" evidence="3">
    <location>
        <begin position="72"/>
        <end position="106"/>
    </location>
</feature>
<dbReference type="InterPro" id="IPR046849">
    <property type="entry name" value="E2_motif"/>
</dbReference>
<dbReference type="EMBL" id="JABFAC010000013">
    <property type="protein sequence ID" value="MBA0632884.1"/>
    <property type="molecule type" value="Genomic_DNA"/>
</dbReference>
<feature type="repeat" description="PPR" evidence="3">
    <location>
        <begin position="211"/>
        <end position="245"/>
    </location>
</feature>
<comment type="caution">
    <text evidence="5">The sequence shown here is derived from an EMBL/GenBank/DDBJ whole genome shotgun (WGS) entry which is preliminary data.</text>
</comment>
<dbReference type="PANTHER" id="PTHR47926">
    <property type="entry name" value="PENTATRICOPEPTIDE REPEAT-CONTAINING PROTEIN"/>
    <property type="match status" value="1"/>
</dbReference>
<feature type="repeat" description="PPR" evidence="3">
    <location>
        <begin position="312"/>
        <end position="346"/>
    </location>
</feature>
<evidence type="ECO:0000313" key="6">
    <source>
        <dbReference type="Proteomes" id="UP000593561"/>
    </source>
</evidence>
<dbReference type="Pfam" id="PF20431">
    <property type="entry name" value="E_motif"/>
    <property type="match status" value="1"/>
</dbReference>
<sequence length="795" mass="90193">MTSNSTAKTLVKTFLRTPHSLKTKFQAKQLLAQFLKTQPYSPSSTSILISVYSNFNLLHPSLFLFNSLNSPPLLAWKSIIKCYANSGHFLNSLTCFVQMRSFGIYPDPNMFPFVLKACVFLKNLRLGESIHGCIIRLGLDFDLFTGNALLNMYAKFQSLQPNGGHKVFAFNVFDGMPKCDELCGTSAQEKGASIIQLDRMTKVLEMMPKRDVVSWNTVIAGNAQNGMYEEALRMVREMGNANMKPDSFTLSSVLPIFAEYVDVIKGKEIHGYAIRHWFDSDCYIASSLIDMYANCARIEDSCSVFNLLSKRDDISWNSIIAACVQNGVFDEGLKLFRQMLTAEVKPRDVTFSSIMPACAYLTTLHLGKQLHGYIIRGGFNDNMIIASSLVDMYAKCGNIKAARWIFNQMEHHDMVSWTAIIMGYALHGHAHDALLLFKQMEMDGVKPNHVSYIAVFTACSHAGLTEEAWRYFNSMSRNHGIKPGLEHYAAMADLLGRAGKLEEAYEFIGSMHIAPTGSIWSTLLSACRVHKNLELAEKVANEIFKVDPENVGAYVLMSNMYAAARRWKDAAKMRIFMKKKGIRKEPACSWIEVKNRVHTFISGDKSHPLYDRIFEVLKDLLERIEREGYIPDTNEDFHDVDEEQKKYMIFSHSERLALAFGIISTPAGTTIRITKNIRMGSVHAEIIGNRLKLKMMLRSKAIVARWPTMQQLAQMADSPNVTYWADNHLLNCLAYCRYADHHVWGFSEVQMWHSLQLLFLIQTKGFFVPERCWNFPEKMYDFPSDLAPSIPNLVG</sequence>
<evidence type="ECO:0000313" key="5">
    <source>
        <dbReference type="EMBL" id="MBA0632884.1"/>
    </source>
</evidence>
<dbReference type="GO" id="GO:0003723">
    <property type="term" value="F:RNA binding"/>
    <property type="evidence" value="ECO:0007669"/>
    <property type="project" value="InterPro"/>
</dbReference>
<dbReference type="SUPFAM" id="SSF48452">
    <property type="entry name" value="TPR-like"/>
    <property type="match status" value="1"/>
</dbReference>
<feature type="repeat" description="PPR" evidence="3">
    <location>
        <begin position="413"/>
        <end position="447"/>
    </location>
</feature>
<dbReference type="Pfam" id="PF01535">
    <property type="entry name" value="PPR"/>
    <property type="match status" value="3"/>
</dbReference>
<dbReference type="PANTHER" id="PTHR47926:SF518">
    <property type="entry name" value="(WILD MALAYSIAN BANANA) HYPOTHETICAL PROTEIN"/>
    <property type="match status" value="1"/>
</dbReference>
<dbReference type="InterPro" id="IPR011990">
    <property type="entry name" value="TPR-like_helical_dom_sf"/>
</dbReference>
<dbReference type="NCBIfam" id="TIGR00756">
    <property type="entry name" value="PPR"/>
    <property type="match status" value="5"/>
</dbReference>
<dbReference type="InterPro" id="IPR002885">
    <property type="entry name" value="PPR_rpt"/>
</dbReference>
<dbReference type="GO" id="GO:0008270">
    <property type="term" value="F:zinc ion binding"/>
    <property type="evidence" value="ECO:0007669"/>
    <property type="project" value="InterPro"/>
</dbReference>
<organism evidence="5 6">
    <name type="scientific">Gossypium davidsonii</name>
    <name type="common">Davidson's cotton</name>
    <name type="synonym">Gossypium klotzschianum subsp. davidsonii</name>
    <dbReference type="NCBI Taxonomy" id="34287"/>
    <lineage>
        <taxon>Eukaryota</taxon>
        <taxon>Viridiplantae</taxon>
        <taxon>Streptophyta</taxon>
        <taxon>Embryophyta</taxon>
        <taxon>Tracheophyta</taxon>
        <taxon>Spermatophyta</taxon>
        <taxon>Magnoliopsida</taxon>
        <taxon>eudicotyledons</taxon>
        <taxon>Gunneridae</taxon>
        <taxon>Pentapetalae</taxon>
        <taxon>rosids</taxon>
        <taxon>malvids</taxon>
        <taxon>Malvales</taxon>
        <taxon>Malvaceae</taxon>
        <taxon>Malvoideae</taxon>
        <taxon>Gossypium</taxon>
    </lineage>
</organism>
<evidence type="ECO:0000256" key="1">
    <source>
        <dbReference type="ARBA" id="ARBA00006643"/>
    </source>
</evidence>
<dbReference type="InterPro" id="IPR046848">
    <property type="entry name" value="E_motif"/>
</dbReference>
<dbReference type="PROSITE" id="PS51375">
    <property type="entry name" value="PPR"/>
    <property type="match status" value="5"/>
</dbReference>
<dbReference type="GO" id="GO:0009451">
    <property type="term" value="P:RNA modification"/>
    <property type="evidence" value="ECO:0007669"/>
    <property type="project" value="InterPro"/>
</dbReference>
<keyword evidence="6" id="KW-1185">Reference proteome</keyword>
<name>A0A7J8T3G2_GOSDV</name>
<reference evidence="5 6" key="1">
    <citation type="journal article" date="2019" name="Genome Biol. Evol.">
        <title>Insights into the evolution of the New World diploid cottons (Gossypium, subgenus Houzingenia) based on genome sequencing.</title>
        <authorList>
            <person name="Grover C.E."/>
            <person name="Arick M.A. 2nd"/>
            <person name="Thrash A."/>
            <person name="Conover J.L."/>
            <person name="Sanders W.S."/>
            <person name="Peterson D.G."/>
            <person name="Frelichowski J.E."/>
            <person name="Scheffler J.A."/>
            <person name="Scheffler B.E."/>
            <person name="Wendel J.F."/>
        </authorList>
    </citation>
    <scope>NUCLEOTIDE SEQUENCE [LARGE SCALE GENOMIC DNA]</scope>
    <source>
        <strain evidence="5">27</strain>
        <tissue evidence="5">Leaf</tissue>
    </source>
</reference>
<dbReference type="FunFam" id="1.25.40.10:FF:000031">
    <property type="entry name" value="Pentatricopeptide repeat-containing protein mitochondrial"/>
    <property type="match status" value="1"/>
</dbReference>
<evidence type="ECO:0000256" key="2">
    <source>
        <dbReference type="ARBA" id="ARBA00022737"/>
    </source>
</evidence>
<dbReference type="InterPro" id="IPR046960">
    <property type="entry name" value="PPR_At4g14850-like_plant"/>
</dbReference>
<dbReference type="Pfam" id="PF14432">
    <property type="entry name" value="DYW_deaminase"/>
    <property type="match status" value="1"/>
</dbReference>
<evidence type="ECO:0000256" key="3">
    <source>
        <dbReference type="PROSITE-ProRule" id="PRU00708"/>
    </source>
</evidence>